<dbReference type="Proteomes" id="UP000317421">
    <property type="component" value="Unassembled WGS sequence"/>
</dbReference>
<keyword evidence="5" id="KW-1185">Reference proteome</keyword>
<dbReference type="GO" id="GO:0005829">
    <property type="term" value="C:cytosol"/>
    <property type="evidence" value="ECO:0007669"/>
    <property type="project" value="TreeGrafter"/>
</dbReference>
<dbReference type="AlphaFoldDB" id="A0A5C6AGF5"/>
<organism evidence="4 5">
    <name type="scientific">Botrimarina colliarenosi</name>
    <dbReference type="NCBI Taxonomy" id="2528001"/>
    <lineage>
        <taxon>Bacteria</taxon>
        <taxon>Pseudomonadati</taxon>
        <taxon>Planctomycetota</taxon>
        <taxon>Planctomycetia</taxon>
        <taxon>Pirellulales</taxon>
        <taxon>Lacipirellulaceae</taxon>
        <taxon>Botrimarina</taxon>
    </lineage>
</organism>
<dbReference type="GO" id="GO:0043024">
    <property type="term" value="F:ribosomal small subunit binding"/>
    <property type="evidence" value="ECO:0007669"/>
    <property type="project" value="TreeGrafter"/>
</dbReference>
<dbReference type="EMBL" id="SJPR01000001">
    <property type="protein sequence ID" value="TWT99122.1"/>
    <property type="molecule type" value="Genomic_DNA"/>
</dbReference>
<dbReference type="GO" id="GO:0030490">
    <property type="term" value="P:maturation of SSU-rRNA"/>
    <property type="evidence" value="ECO:0007669"/>
    <property type="project" value="UniProtKB-UniRule"/>
</dbReference>
<comment type="similarity">
    <text evidence="2">Belongs to the RbfA family.</text>
</comment>
<evidence type="ECO:0000256" key="3">
    <source>
        <dbReference type="SAM" id="MobiDB-lite"/>
    </source>
</evidence>
<keyword evidence="1 2" id="KW-0690">Ribosome biogenesis</keyword>
<dbReference type="HAMAP" id="MF_00003">
    <property type="entry name" value="RbfA"/>
    <property type="match status" value="1"/>
</dbReference>
<comment type="caution">
    <text evidence="4">The sequence shown here is derived from an EMBL/GenBank/DDBJ whole genome shotgun (WGS) entry which is preliminary data.</text>
</comment>
<feature type="compositionally biased region" description="Basic and acidic residues" evidence="3">
    <location>
        <begin position="128"/>
        <end position="150"/>
    </location>
</feature>
<comment type="function">
    <text evidence="2">One of several proteins that assist in the late maturation steps of the functional core of the 30S ribosomal subunit. Associates with free 30S ribosomal subunits (but not with 30S subunits that are part of 70S ribosomes or polysomes). Required for efficient processing of 16S rRNA. May interact with the 5'-terminal helix region of 16S rRNA.</text>
</comment>
<evidence type="ECO:0000256" key="1">
    <source>
        <dbReference type="ARBA" id="ARBA00022517"/>
    </source>
</evidence>
<dbReference type="NCBIfam" id="TIGR00082">
    <property type="entry name" value="rbfA"/>
    <property type="match status" value="1"/>
</dbReference>
<evidence type="ECO:0000313" key="4">
    <source>
        <dbReference type="EMBL" id="TWT99122.1"/>
    </source>
</evidence>
<evidence type="ECO:0000313" key="5">
    <source>
        <dbReference type="Proteomes" id="UP000317421"/>
    </source>
</evidence>
<sequence length="150" mass="16341">MSSRRVLKAAEAIREVVGMSILTDLRDPRIENVTVTRVEVSPDMRNARVHVSIMGNEVKQNLALKGLESSAGFLQSKIADRIDSRYTPKLVFKLDDGVKKSIAVAKMLADVLPPSEPELASDPEQASDPERTSPDGRDGEADASPDADRD</sequence>
<dbReference type="RefSeq" id="WP_146441330.1">
    <property type="nucleotide sequence ID" value="NZ_SJPR01000001.1"/>
</dbReference>
<reference evidence="4 5" key="1">
    <citation type="submission" date="2019-02" db="EMBL/GenBank/DDBJ databases">
        <title>Deep-cultivation of Planctomycetes and their phenomic and genomic characterization uncovers novel biology.</title>
        <authorList>
            <person name="Wiegand S."/>
            <person name="Jogler M."/>
            <person name="Boedeker C."/>
            <person name="Pinto D."/>
            <person name="Vollmers J."/>
            <person name="Rivas-Marin E."/>
            <person name="Kohn T."/>
            <person name="Peeters S.H."/>
            <person name="Heuer A."/>
            <person name="Rast P."/>
            <person name="Oberbeckmann S."/>
            <person name="Bunk B."/>
            <person name="Jeske O."/>
            <person name="Meyerdierks A."/>
            <person name="Storesund J.E."/>
            <person name="Kallscheuer N."/>
            <person name="Luecker S."/>
            <person name="Lage O.M."/>
            <person name="Pohl T."/>
            <person name="Merkel B.J."/>
            <person name="Hornburger P."/>
            <person name="Mueller R.-W."/>
            <person name="Bruemmer F."/>
            <person name="Labrenz M."/>
            <person name="Spormann A.M."/>
            <person name="Op Den Camp H."/>
            <person name="Overmann J."/>
            <person name="Amann R."/>
            <person name="Jetten M.S.M."/>
            <person name="Mascher T."/>
            <person name="Medema M.H."/>
            <person name="Devos D.P."/>
            <person name="Kaster A.-K."/>
            <person name="Ovreas L."/>
            <person name="Rohde M."/>
            <person name="Galperin M.Y."/>
            <person name="Jogler C."/>
        </authorList>
    </citation>
    <scope>NUCLEOTIDE SEQUENCE [LARGE SCALE GENOMIC DNA]</scope>
    <source>
        <strain evidence="4 5">Pla108</strain>
    </source>
</reference>
<dbReference type="PANTHER" id="PTHR33515:SF1">
    <property type="entry name" value="RIBOSOME-BINDING FACTOR A, CHLOROPLASTIC-RELATED"/>
    <property type="match status" value="1"/>
</dbReference>
<dbReference type="InterPro" id="IPR023799">
    <property type="entry name" value="RbfA_dom_sf"/>
</dbReference>
<proteinExistence type="inferred from homology"/>
<feature type="region of interest" description="Disordered" evidence="3">
    <location>
        <begin position="113"/>
        <end position="150"/>
    </location>
</feature>
<dbReference type="Pfam" id="PF02033">
    <property type="entry name" value="RBFA"/>
    <property type="match status" value="1"/>
</dbReference>
<dbReference type="PANTHER" id="PTHR33515">
    <property type="entry name" value="RIBOSOME-BINDING FACTOR A, CHLOROPLASTIC-RELATED"/>
    <property type="match status" value="1"/>
</dbReference>
<dbReference type="OrthoDB" id="307788at2"/>
<evidence type="ECO:0000256" key="2">
    <source>
        <dbReference type="HAMAP-Rule" id="MF_00003"/>
    </source>
</evidence>
<dbReference type="Gene3D" id="3.30.300.20">
    <property type="match status" value="1"/>
</dbReference>
<keyword evidence="2" id="KW-0963">Cytoplasm</keyword>
<dbReference type="InterPro" id="IPR000238">
    <property type="entry name" value="RbfA"/>
</dbReference>
<dbReference type="InterPro" id="IPR015946">
    <property type="entry name" value="KH_dom-like_a/b"/>
</dbReference>
<gene>
    <name evidence="2 4" type="primary">rbfA</name>
    <name evidence="4" type="ORF">Pla108_00550</name>
</gene>
<name>A0A5C6AGF5_9BACT</name>
<comment type="subunit">
    <text evidence="2">Monomer. Binds 30S ribosomal subunits, but not 50S ribosomal subunits or 70S ribosomes.</text>
</comment>
<accession>A0A5C6AGF5</accession>
<protein>
    <recommendedName>
        <fullName evidence="2">Ribosome-binding factor A</fullName>
    </recommendedName>
</protein>
<dbReference type="SUPFAM" id="SSF89919">
    <property type="entry name" value="Ribosome-binding factor A, RbfA"/>
    <property type="match status" value="1"/>
</dbReference>
<comment type="subcellular location">
    <subcellularLocation>
        <location evidence="2">Cytoplasm</location>
    </subcellularLocation>
</comment>